<organism evidence="1 2">
    <name type="scientific">Acidisarcina polymorpha</name>
    <dbReference type="NCBI Taxonomy" id="2211140"/>
    <lineage>
        <taxon>Bacteria</taxon>
        <taxon>Pseudomonadati</taxon>
        <taxon>Acidobacteriota</taxon>
        <taxon>Terriglobia</taxon>
        <taxon>Terriglobales</taxon>
        <taxon>Acidobacteriaceae</taxon>
        <taxon>Acidisarcina</taxon>
    </lineage>
</organism>
<reference evidence="1 2" key="1">
    <citation type="journal article" date="2018" name="Front. Microbiol.">
        <title>Hydrolytic Capabilities as a Key to Environmental Success: Chitinolytic and Cellulolytic Acidobacteria From Acidic Sub-arctic Soils and Boreal Peatlands.</title>
        <authorList>
            <person name="Belova S.E."/>
            <person name="Ravin N.V."/>
            <person name="Pankratov T.A."/>
            <person name="Rakitin A.L."/>
            <person name="Ivanova A.A."/>
            <person name="Beletsky A.V."/>
            <person name="Mardanov A.V."/>
            <person name="Sinninghe Damste J.S."/>
            <person name="Dedysh S.N."/>
        </authorList>
    </citation>
    <scope>NUCLEOTIDE SEQUENCE [LARGE SCALE GENOMIC DNA]</scope>
    <source>
        <strain evidence="1 2">SBC82</strain>
    </source>
</reference>
<accession>A0A2Z5GA98</accession>
<sequence>MSCSLPGTNLDYNLNAHGHQPMQSAFKLPLGLAVLHALEQG</sequence>
<evidence type="ECO:0000313" key="1">
    <source>
        <dbReference type="EMBL" id="AXC15505.1"/>
    </source>
</evidence>
<evidence type="ECO:0000313" key="2">
    <source>
        <dbReference type="Proteomes" id="UP000253606"/>
    </source>
</evidence>
<proteinExistence type="predicted"/>
<protein>
    <submittedName>
        <fullName evidence="1">Beta-lactamase</fullName>
    </submittedName>
</protein>
<dbReference type="EMBL" id="CP030840">
    <property type="protein sequence ID" value="AXC15505.1"/>
    <property type="molecule type" value="Genomic_DNA"/>
</dbReference>
<dbReference type="AlphaFoldDB" id="A0A2Z5GA98"/>
<gene>
    <name evidence="1" type="ORF">ACPOL_6264</name>
</gene>
<dbReference type="Proteomes" id="UP000253606">
    <property type="component" value="Chromosome"/>
</dbReference>
<name>A0A2Z5GA98_9BACT</name>
<dbReference type="KEGG" id="abas:ACPOL_6264"/>
<keyword evidence="2" id="KW-1185">Reference proteome</keyword>